<feature type="domain" description="ORC1/DEAH AAA+ ATPase" evidence="1">
    <location>
        <begin position="114"/>
        <end position="230"/>
    </location>
</feature>
<accession>A0ABT1SCA4</accession>
<organism evidence="2 3">
    <name type="scientific">Tissierella carlieri</name>
    <dbReference type="NCBI Taxonomy" id="689904"/>
    <lineage>
        <taxon>Bacteria</taxon>
        <taxon>Bacillati</taxon>
        <taxon>Bacillota</taxon>
        <taxon>Tissierellia</taxon>
        <taxon>Tissierellales</taxon>
        <taxon>Tissierellaceae</taxon>
        <taxon>Tissierella</taxon>
    </lineage>
</organism>
<name>A0ABT1SCA4_9FIRM</name>
<dbReference type="InterPro" id="IPR001387">
    <property type="entry name" value="Cro/C1-type_HTH"/>
</dbReference>
<dbReference type="PANTHER" id="PTHR35894:SF5">
    <property type="entry name" value="MU-LIKE PROPHAGE FLUMU DNA TRANSPOSITION PROTEIN B"/>
    <property type="match status" value="1"/>
</dbReference>
<dbReference type="RefSeq" id="WP_256311931.1">
    <property type="nucleotide sequence ID" value="NZ_JANGAC010000010.1"/>
</dbReference>
<dbReference type="SUPFAM" id="SSF47413">
    <property type="entry name" value="lambda repressor-like DNA-binding domains"/>
    <property type="match status" value="1"/>
</dbReference>
<comment type="caution">
    <text evidence="2">The sequence shown here is derived from an EMBL/GenBank/DDBJ whole genome shotgun (WGS) entry which is preliminary data.</text>
</comment>
<protein>
    <submittedName>
        <fullName evidence="2">AAA family ATPase</fullName>
    </submittedName>
</protein>
<dbReference type="Proteomes" id="UP001524478">
    <property type="component" value="Unassembled WGS sequence"/>
</dbReference>
<dbReference type="CDD" id="cd00093">
    <property type="entry name" value="HTH_XRE"/>
    <property type="match status" value="1"/>
</dbReference>
<reference evidence="2 3" key="1">
    <citation type="submission" date="2022-06" db="EMBL/GenBank/DDBJ databases">
        <title>Isolation of gut microbiota from human fecal samples.</title>
        <authorList>
            <person name="Pamer E.G."/>
            <person name="Barat B."/>
            <person name="Waligurski E."/>
            <person name="Medina S."/>
            <person name="Paddock L."/>
            <person name="Mostad J."/>
        </authorList>
    </citation>
    <scope>NUCLEOTIDE SEQUENCE [LARGE SCALE GENOMIC DNA]</scope>
    <source>
        <strain evidence="2 3">DFI.7.95</strain>
    </source>
</reference>
<evidence type="ECO:0000313" key="2">
    <source>
        <dbReference type="EMBL" id="MCQ4924108.1"/>
    </source>
</evidence>
<dbReference type="InterPro" id="IPR010982">
    <property type="entry name" value="Lambda_DNA-bd_dom_sf"/>
</dbReference>
<dbReference type="PANTHER" id="PTHR35894">
    <property type="entry name" value="GENERAL SECRETION PATHWAY PROTEIN A-RELATED"/>
    <property type="match status" value="1"/>
</dbReference>
<dbReference type="InterPro" id="IPR049945">
    <property type="entry name" value="AAA_22"/>
</dbReference>
<evidence type="ECO:0000259" key="1">
    <source>
        <dbReference type="Pfam" id="PF13401"/>
    </source>
</evidence>
<dbReference type="EMBL" id="JANGAC010000010">
    <property type="protein sequence ID" value="MCQ4924108.1"/>
    <property type="molecule type" value="Genomic_DNA"/>
</dbReference>
<dbReference type="InterPro" id="IPR052026">
    <property type="entry name" value="ExeA_AAA_ATPase_DNA-bind"/>
</dbReference>
<gene>
    <name evidence="2" type="ORF">NE686_13480</name>
</gene>
<dbReference type="InterPro" id="IPR027417">
    <property type="entry name" value="P-loop_NTPase"/>
</dbReference>
<dbReference type="Gene3D" id="3.40.50.300">
    <property type="entry name" value="P-loop containing nucleotide triphosphate hydrolases"/>
    <property type="match status" value="1"/>
</dbReference>
<dbReference type="Pfam" id="PF13401">
    <property type="entry name" value="AAA_22"/>
    <property type="match status" value="1"/>
</dbReference>
<dbReference type="SUPFAM" id="SSF52540">
    <property type="entry name" value="P-loop containing nucleoside triphosphate hydrolases"/>
    <property type="match status" value="1"/>
</dbReference>
<evidence type="ECO:0000313" key="3">
    <source>
        <dbReference type="Proteomes" id="UP001524478"/>
    </source>
</evidence>
<dbReference type="Gene3D" id="1.10.260.40">
    <property type="entry name" value="lambda repressor-like DNA-binding domains"/>
    <property type="match status" value="1"/>
</dbReference>
<sequence length="322" mass="35863">MGATAAIYTGEVKTLAQKVNEYLKEHKVTIQDLANTISYSRTTVSRYLGGKYESDATELEAKLKEFLSETASEEVAATEESHSPSTIAKRTEFFGSKDAKSIIGVCSSCQEYIGLGIVVGKSGFGKTHALKYYSKMPRVAYVECDDTMGARDLIEAIERALGIPSGYGSIWKRINGIRDFCNTNKGYLIIIDEADKLISKYTQKKMEILRGIFDQSDVGMVIAGEPKLEAQIKSYLARFANRIDFFVSLHGLARTEVEGFLQGYDIEEDALNELKVRACNPQTGCFRLLDRTLNNVFRILRDNGETVITLKIIEQASSMMML</sequence>
<keyword evidence="3" id="KW-1185">Reference proteome</keyword>
<proteinExistence type="predicted"/>